<proteinExistence type="predicted"/>
<sequence length="109" mass="11978">MTAKLSAGSKIFIFLSQIIPWMILFAIYFTKNLALEALEPFLNNKPAALVISILLALIIGLIVFFDSLISGIFLKKINSTKIKVNLLVSGLHIVIVFIAIVAVYGNEDL</sequence>
<evidence type="ECO:0000313" key="2">
    <source>
        <dbReference type="EMBL" id="KNY25552.1"/>
    </source>
</evidence>
<name>A0A0L6JJF7_9FIRM</name>
<protein>
    <submittedName>
        <fullName evidence="2">Uncharacterized protein</fullName>
    </submittedName>
</protein>
<keyword evidence="1" id="KW-1133">Transmembrane helix</keyword>
<feature type="transmembrane region" description="Helical" evidence="1">
    <location>
        <begin position="12"/>
        <end position="29"/>
    </location>
</feature>
<gene>
    <name evidence="2" type="ORF">Bccel_0812</name>
</gene>
<organism evidence="2 3">
    <name type="scientific">Pseudobacteroides cellulosolvens ATCC 35603 = DSM 2933</name>
    <dbReference type="NCBI Taxonomy" id="398512"/>
    <lineage>
        <taxon>Bacteria</taxon>
        <taxon>Bacillati</taxon>
        <taxon>Bacillota</taxon>
        <taxon>Clostridia</taxon>
        <taxon>Eubacteriales</taxon>
        <taxon>Oscillospiraceae</taxon>
        <taxon>Pseudobacteroides</taxon>
    </lineage>
</organism>
<accession>A0A0L6JJF7</accession>
<comment type="caution">
    <text evidence="2">The sequence shown here is derived from an EMBL/GenBank/DDBJ whole genome shotgun (WGS) entry which is preliminary data.</text>
</comment>
<keyword evidence="1" id="KW-0812">Transmembrane</keyword>
<dbReference type="RefSeq" id="WP_036941017.1">
    <property type="nucleotide sequence ID" value="NZ_JQKC01000014.1"/>
</dbReference>
<feature type="transmembrane region" description="Helical" evidence="1">
    <location>
        <begin position="86"/>
        <end position="105"/>
    </location>
</feature>
<dbReference type="Proteomes" id="UP000036923">
    <property type="component" value="Unassembled WGS sequence"/>
</dbReference>
<keyword evidence="3" id="KW-1185">Reference proteome</keyword>
<reference evidence="3" key="1">
    <citation type="submission" date="2015-07" db="EMBL/GenBank/DDBJ databases">
        <title>Near-Complete Genome Sequence of the Cellulolytic Bacterium Bacteroides (Pseudobacteroides) cellulosolvens ATCC 35603.</title>
        <authorList>
            <person name="Dassa B."/>
            <person name="Utturkar S.M."/>
            <person name="Klingeman D.M."/>
            <person name="Hurt R.A."/>
            <person name="Keller M."/>
            <person name="Xu J."/>
            <person name="Reddy Y.H.K."/>
            <person name="Borovok I."/>
            <person name="Grinberg I.R."/>
            <person name="Lamed R."/>
            <person name="Zhivin O."/>
            <person name="Bayer E.A."/>
            <person name="Brown S.D."/>
        </authorList>
    </citation>
    <scope>NUCLEOTIDE SEQUENCE [LARGE SCALE GENOMIC DNA]</scope>
    <source>
        <strain evidence="3">DSM 2933</strain>
    </source>
</reference>
<dbReference type="EMBL" id="LGTC01000001">
    <property type="protein sequence ID" value="KNY25552.1"/>
    <property type="molecule type" value="Genomic_DNA"/>
</dbReference>
<evidence type="ECO:0000256" key="1">
    <source>
        <dbReference type="SAM" id="Phobius"/>
    </source>
</evidence>
<dbReference type="AlphaFoldDB" id="A0A0L6JJF7"/>
<feature type="transmembrane region" description="Helical" evidence="1">
    <location>
        <begin position="49"/>
        <end position="74"/>
    </location>
</feature>
<evidence type="ECO:0000313" key="3">
    <source>
        <dbReference type="Proteomes" id="UP000036923"/>
    </source>
</evidence>
<keyword evidence="1" id="KW-0472">Membrane</keyword>